<sequence length="111" mass="11889">MEMIPTMFVASPPCNRLGPHRAMWFLFLHRAPGLVLLGLHNAICARPTDSDVGTRLGLAHSTGRHAELAAPRAWHHTRVVPNCVASYIGRQVPRTSHGTAGPASRAAGPQG</sequence>
<keyword evidence="3" id="KW-1185">Reference proteome</keyword>
<evidence type="ECO:0000256" key="1">
    <source>
        <dbReference type="SAM" id="MobiDB-lite"/>
    </source>
</evidence>
<protein>
    <recommendedName>
        <fullName evidence="4">Secreted protein</fullName>
    </recommendedName>
</protein>
<reference evidence="2 3" key="1">
    <citation type="journal article" date="2021" name="BMC Genomics">
        <title>Datura genome reveals duplications of psychoactive alkaloid biosynthetic genes and high mutation rate following tissue culture.</title>
        <authorList>
            <person name="Rajewski A."/>
            <person name="Carter-House D."/>
            <person name="Stajich J."/>
            <person name="Litt A."/>
        </authorList>
    </citation>
    <scope>NUCLEOTIDE SEQUENCE [LARGE SCALE GENOMIC DNA]</scope>
    <source>
        <strain evidence="2">AR-01</strain>
    </source>
</reference>
<gene>
    <name evidence="2" type="ORF">HAX54_034505</name>
</gene>
<proteinExistence type="predicted"/>
<dbReference type="Proteomes" id="UP000823775">
    <property type="component" value="Unassembled WGS sequence"/>
</dbReference>
<dbReference type="EMBL" id="JACEIK010004456">
    <property type="protein sequence ID" value="MCD9645512.1"/>
    <property type="molecule type" value="Genomic_DNA"/>
</dbReference>
<evidence type="ECO:0000313" key="3">
    <source>
        <dbReference type="Proteomes" id="UP000823775"/>
    </source>
</evidence>
<organism evidence="2 3">
    <name type="scientific">Datura stramonium</name>
    <name type="common">Jimsonweed</name>
    <name type="synonym">Common thornapple</name>
    <dbReference type="NCBI Taxonomy" id="4076"/>
    <lineage>
        <taxon>Eukaryota</taxon>
        <taxon>Viridiplantae</taxon>
        <taxon>Streptophyta</taxon>
        <taxon>Embryophyta</taxon>
        <taxon>Tracheophyta</taxon>
        <taxon>Spermatophyta</taxon>
        <taxon>Magnoliopsida</taxon>
        <taxon>eudicotyledons</taxon>
        <taxon>Gunneridae</taxon>
        <taxon>Pentapetalae</taxon>
        <taxon>asterids</taxon>
        <taxon>lamiids</taxon>
        <taxon>Solanales</taxon>
        <taxon>Solanaceae</taxon>
        <taxon>Solanoideae</taxon>
        <taxon>Datureae</taxon>
        <taxon>Datura</taxon>
    </lineage>
</organism>
<name>A0ABS8VF53_DATST</name>
<feature type="region of interest" description="Disordered" evidence="1">
    <location>
        <begin position="91"/>
        <end position="111"/>
    </location>
</feature>
<accession>A0ABS8VF53</accession>
<comment type="caution">
    <text evidence="2">The sequence shown here is derived from an EMBL/GenBank/DDBJ whole genome shotgun (WGS) entry which is preliminary data.</text>
</comment>
<evidence type="ECO:0008006" key="4">
    <source>
        <dbReference type="Google" id="ProtNLM"/>
    </source>
</evidence>
<evidence type="ECO:0000313" key="2">
    <source>
        <dbReference type="EMBL" id="MCD9645512.1"/>
    </source>
</evidence>
<feature type="non-terminal residue" evidence="2">
    <location>
        <position position="111"/>
    </location>
</feature>